<dbReference type="AlphaFoldDB" id="A0A4Y2CDJ6"/>
<evidence type="ECO:0000313" key="1">
    <source>
        <dbReference type="EMBL" id="GBM01817.1"/>
    </source>
</evidence>
<evidence type="ECO:0000313" key="2">
    <source>
        <dbReference type="Proteomes" id="UP000499080"/>
    </source>
</evidence>
<organism evidence="1 2">
    <name type="scientific">Araneus ventricosus</name>
    <name type="common">Orbweaver spider</name>
    <name type="synonym">Epeira ventricosa</name>
    <dbReference type="NCBI Taxonomy" id="182803"/>
    <lineage>
        <taxon>Eukaryota</taxon>
        <taxon>Metazoa</taxon>
        <taxon>Ecdysozoa</taxon>
        <taxon>Arthropoda</taxon>
        <taxon>Chelicerata</taxon>
        <taxon>Arachnida</taxon>
        <taxon>Araneae</taxon>
        <taxon>Araneomorphae</taxon>
        <taxon>Entelegynae</taxon>
        <taxon>Araneoidea</taxon>
        <taxon>Araneidae</taxon>
        <taxon>Araneus</taxon>
    </lineage>
</organism>
<comment type="caution">
    <text evidence="1">The sequence shown here is derived from an EMBL/GenBank/DDBJ whole genome shotgun (WGS) entry which is preliminary data.</text>
</comment>
<protein>
    <submittedName>
        <fullName evidence="1">Uncharacterized protein</fullName>
    </submittedName>
</protein>
<keyword evidence="2" id="KW-1185">Reference proteome</keyword>
<dbReference type="Proteomes" id="UP000499080">
    <property type="component" value="Unassembled WGS sequence"/>
</dbReference>
<gene>
    <name evidence="1" type="ORF">AVEN_205475_1</name>
</gene>
<name>A0A4Y2CDJ6_ARAVE</name>
<dbReference type="EMBL" id="BGPR01000173">
    <property type="protein sequence ID" value="GBM01817.1"/>
    <property type="molecule type" value="Genomic_DNA"/>
</dbReference>
<sequence length="107" mass="12176">MSDGPTSQFSQDVRPLLRRIDSRSGLLRFVWLQANLFQRTEKGYRRSITSKNCAPIFSLQLQTKKWALVCRPVPGLTGRFGGVELFADCSYSKTKKNGVRLIVKKLL</sequence>
<accession>A0A4Y2CDJ6</accession>
<proteinExistence type="predicted"/>
<reference evidence="1 2" key="1">
    <citation type="journal article" date="2019" name="Sci. Rep.">
        <title>Orb-weaving spider Araneus ventricosus genome elucidates the spidroin gene catalogue.</title>
        <authorList>
            <person name="Kono N."/>
            <person name="Nakamura H."/>
            <person name="Ohtoshi R."/>
            <person name="Moran D.A.P."/>
            <person name="Shinohara A."/>
            <person name="Yoshida Y."/>
            <person name="Fujiwara M."/>
            <person name="Mori M."/>
            <person name="Tomita M."/>
            <person name="Arakawa K."/>
        </authorList>
    </citation>
    <scope>NUCLEOTIDE SEQUENCE [LARGE SCALE GENOMIC DNA]</scope>
</reference>